<keyword evidence="8" id="KW-1185">Reference proteome</keyword>
<gene>
    <name evidence="7" type="ORF">N7532_008890</name>
</gene>
<evidence type="ECO:0000256" key="2">
    <source>
        <dbReference type="ARBA" id="ARBA00022692"/>
    </source>
</evidence>
<dbReference type="GeneID" id="81360360"/>
<dbReference type="SUPFAM" id="SSF103473">
    <property type="entry name" value="MFS general substrate transporter"/>
    <property type="match status" value="1"/>
</dbReference>
<evidence type="ECO:0000256" key="4">
    <source>
        <dbReference type="ARBA" id="ARBA00023136"/>
    </source>
</evidence>
<dbReference type="GO" id="GO:0022857">
    <property type="term" value="F:transmembrane transporter activity"/>
    <property type="evidence" value="ECO:0007669"/>
    <property type="project" value="TreeGrafter"/>
</dbReference>
<comment type="subcellular location">
    <subcellularLocation>
        <location evidence="1">Membrane</location>
        <topology evidence="1">Multi-pass membrane protein</topology>
    </subcellularLocation>
</comment>
<evidence type="ECO:0000256" key="3">
    <source>
        <dbReference type="ARBA" id="ARBA00022989"/>
    </source>
</evidence>
<reference evidence="7" key="2">
    <citation type="journal article" date="2023" name="IMA Fungus">
        <title>Comparative genomic study of the Penicillium genus elucidates a diverse pangenome and 15 lateral gene transfer events.</title>
        <authorList>
            <person name="Petersen C."/>
            <person name="Sorensen T."/>
            <person name="Nielsen M.R."/>
            <person name="Sondergaard T.E."/>
            <person name="Sorensen J.L."/>
            <person name="Fitzpatrick D.A."/>
            <person name="Frisvad J.C."/>
            <person name="Nielsen K.L."/>
        </authorList>
    </citation>
    <scope>NUCLEOTIDE SEQUENCE</scope>
    <source>
        <strain evidence="7">IBT 30761</strain>
    </source>
</reference>
<keyword evidence="2 6" id="KW-0812">Transmembrane</keyword>
<evidence type="ECO:0000313" key="8">
    <source>
        <dbReference type="Proteomes" id="UP001149074"/>
    </source>
</evidence>
<name>A0A9W9EYG5_9EURO</name>
<dbReference type="Proteomes" id="UP001149074">
    <property type="component" value="Unassembled WGS sequence"/>
</dbReference>
<organism evidence="7 8">
    <name type="scientific">Penicillium argentinense</name>
    <dbReference type="NCBI Taxonomy" id="1131581"/>
    <lineage>
        <taxon>Eukaryota</taxon>
        <taxon>Fungi</taxon>
        <taxon>Dikarya</taxon>
        <taxon>Ascomycota</taxon>
        <taxon>Pezizomycotina</taxon>
        <taxon>Eurotiomycetes</taxon>
        <taxon>Eurotiomycetidae</taxon>
        <taxon>Eurotiales</taxon>
        <taxon>Aspergillaceae</taxon>
        <taxon>Penicillium</taxon>
    </lineage>
</organism>
<evidence type="ECO:0000313" key="7">
    <source>
        <dbReference type="EMBL" id="KAJ5090206.1"/>
    </source>
</evidence>
<evidence type="ECO:0000256" key="1">
    <source>
        <dbReference type="ARBA" id="ARBA00004141"/>
    </source>
</evidence>
<dbReference type="RefSeq" id="XP_056472187.1">
    <property type="nucleotide sequence ID" value="XM_056621381.1"/>
</dbReference>
<evidence type="ECO:0000256" key="5">
    <source>
        <dbReference type="SAM" id="MobiDB-lite"/>
    </source>
</evidence>
<dbReference type="InterPro" id="IPR036259">
    <property type="entry name" value="MFS_trans_sf"/>
</dbReference>
<feature type="transmembrane region" description="Helical" evidence="6">
    <location>
        <begin position="356"/>
        <end position="380"/>
    </location>
</feature>
<dbReference type="AlphaFoldDB" id="A0A9W9EYG5"/>
<feature type="transmembrane region" description="Helical" evidence="6">
    <location>
        <begin position="266"/>
        <end position="285"/>
    </location>
</feature>
<feature type="transmembrane region" description="Helical" evidence="6">
    <location>
        <begin position="431"/>
        <end position="449"/>
    </location>
</feature>
<dbReference type="OrthoDB" id="2985014at2759"/>
<feature type="transmembrane region" description="Helical" evidence="6">
    <location>
        <begin position="161"/>
        <end position="180"/>
    </location>
</feature>
<comment type="caution">
    <text evidence="7">The sequence shown here is derived from an EMBL/GenBank/DDBJ whole genome shotgun (WGS) entry which is preliminary data.</text>
</comment>
<feature type="compositionally biased region" description="Polar residues" evidence="5">
    <location>
        <begin position="18"/>
        <end position="39"/>
    </location>
</feature>
<proteinExistence type="predicted"/>
<feature type="transmembrane region" description="Helical" evidence="6">
    <location>
        <begin position="192"/>
        <end position="208"/>
    </location>
</feature>
<feature type="region of interest" description="Disordered" evidence="5">
    <location>
        <begin position="18"/>
        <end position="54"/>
    </location>
</feature>
<accession>A0A9W9EYG5</accession>
<keyword evidence="3 6" id="KW-1133">Transmembrane helix</keyword>
<sequence length="459" mass="50376">MTSTATATTEIVPFDHQPSTVLPDLQQQRQNDPPTTATLGRTIEPLDIESPSTEHNYPTGTKFWSMIAAMCVVLILGGLDANIVATAVPSITNHFHTVADVGWYSSAFRLCTCAFQFGFAKLINLPIGALSLVAMFFLFSDPRSRQEDDLTLVQKIKELDLVSNSLFIPSLTALFVALSWAGMKYPWSDGKVIGLLIVFAVLLAAFVYNQYRRGESAVLPFRITKNRNVIAGFIFTSCTNSMTNVLEWYLPTYYQIVRDQTPSESGYMMIPILVGMMLGLFLQGIGTTTFGYYAPFMIFASICMPIAAGLMTTYDLHIPLTKIIIYSGFAGFSAGIGFQGSQVAVQTTLNAADVNLGIGVVLFGQSMGPAIFVAIAQVIFTNQLSSSLEEIVPGLTPRYIEEHGLGDIKNVVPRQRWDEVLGGIDRSLTHTWYLTVALACMTIVGSLMVEWRSVKQKQS</sequence>
<feature type="transmembrane region" description="Helical" evidence="6">
    <location>
        <begin position="63"/>
        <end position="85"/>
    </location>
</feature>
<dbReference type="Gene3D" id="1.20.1250.20">
    <property type="entry name" value="MFS general substrate transporter like domains"/>
    <property type="match status" value="1"/>
</dbReference>
<dbReference type="EMBL" id="JAPQKI010000009">
    <property type="protein sequence ID" value="KAJ5090206.1"/>
    <property type="molecule type" value="Genomic_DNA"/>
</dbReference>
<dbReference type="PANTHER" id="PTHR23501:SF198">
    <property type="entry name" value="AZOLE RESISTANCE PROTEIN 1-RELATED"/>
    <property type="match status" value="1"/>
</dbReference>
<dbReference type="GO" id="GO:0005886">
    <property type="term" value="C:plasma membrane"/>
    <property type="evidence" value="ECO:0007669"/>
    <property type="project" value="TreeGrafter"/>
</dbReference>
<dbReference type="PANTHER" id="PTHR23501">
    <property type="entry name" value="MAJOR FACILITATOR SUPERFAMILY"/>
    <property type="match status" value="1"/>
</dbReference>
<keyword evidence="4 6" id="KW-0472">Membrane</keyword>
<feature type="transmembrane region" description="Helical" evidence="6">
    <location>
        <begin position="229"/>
        <end position="246"/>
    </location>
</feature>
<feature type="transmembrane region" description="Helical" evidence="6">
    <location>
        <begin position="292"/>
        <end position="311"/>
    </location>
</feature>
<feature type="transmembrane region" description="Helical" evidence="6">
    <location>
        <begin position="123"/>
        <end position="140"/>
    </location>
</feature>
<protein>
    <submittedName>
        <fullName evidence="7">Uncharacterized protein</fullName>
    </submittedName>
</protein>
<reference evidence="7" key="1">
    <citation type="submission" date="2022-11" db="EMBL/GenBank/DDBJ databases">
        <authorList>
            <person name="Petersen C."/>
        </authorList>
    </citation>
    <scope>NUCLEOTIDE SEQUENCE</scope>
    <source>
        <strain evidence="7">IBT 30761</strain>
    </source>
</reference>
<evidence type="ECO:0000256" key="6">
    <source>
        <dbReference type="SAM" id="Phobius"/>
    </source>
</evidence>
<feature type="transmembrane region" description="Helical" evidence="6">
    <location>
        <begin position="323"/>
        <end position="344"/>
    </location>
</feature>